<reference evidence="14" key="2">
    <citation type="submission" date="2015-03" db="EMBL/GenBank/DDBJ databases">
        <title>Genome sequence of Pseudoalteromonas citrea.</title>
        <authorList>
            <person name="Xie B.-B."/>
            <person name="Rong J.-C."/>
            <person name="Qin Q.-L."/>
            <person name="Zhang Y.-Z."/>
        </authorList>
    </citation>
    <scope>NUCLEOTIDE SEQUENCE</scope>
    <source>
        <strain evidence="14">DSM 8771</strain>
    </source>
</reference>
<evidence type="ECO:0000256" key="13">
    <source>
        <dbReference type="PIRSR" id="PIRSR600715-1"/>
    </source>
</evidence>
<keyword evidence="13" id="KW-0479">Metal-binding</keyword>
<keyword evidence="11 12" id="KW-0464">Manganese</keyword>
<dbReference type="GO" id="GO:0016757">
    <property type="term" value="F:glycosyltransferase activity"/>
    <property type="evidence" value="ECO:0007669"/>
    <property type="project" value="UniProtKB-KW"/>
</dbReference>
<dbReference type="GO" id="GO:0009276">
    <property type="term" value="C:Gram-negative-bacterium-type cell wall"/>
    <property type="evidence" value="ECO:0007669"/>
    <property type="project" value="InterPro"/>
</dbReference>
<keyword evidence="6 12" id="KW-0812">Transmembrane</keyword>
<dbReference type="GO" id="GO:0030145">
    <property type="term" value="F:manganese ion binding"/>
    <property type="evidence" value="ECO:0007669"/>
    <property type="project" value="InterPro"/>
</dbReference>
<feature type="transmembrane region" description="Helical" evidence="12">
    <location>
        <begin position="317"/>
        <end position="336"/>
    </location>
</feature>
<evidence type="ECO:0000256" key="10">
    <source>
        <dbReference type="ARBA" id="ARBA00023136"/>
    </source>
</evidence>
<keyword evidence="2 12" id="KW-1003">Cell membrane</keyword>
<feature type="transmembrane region" description="Helical" evidence="12">
    <location>
        <begin position="44"/>
        <end position="64"/>
    </location>
</feature>
<keyword evidence="9 12" id="KW-1133">Transmembrane helix</keyword>
<dbReference type="HAMAP" id="MF_02030">
    <property type="entry name" value="WecA_Gammaproteo"/>
    <property type="match status" value="1"/>
</dbReference>
<dbReference type="RefSeq" id="WP_010361442.1">
    <property type="nucleotide sequence ID" value="NZ_AHBZ03000012.1"/>
</dbReference>
<feature type="transmembrane region" description="Helical" evidence="12">
    <location>
        <begin position="244"/>
        <end position="263"/>
    </location>
</feature>
<organism evidence="14 15">
    <name type="scientific">Pseudoalteromonas citrea</name>
    <dbReference type="NCBI Taxonomy" id="43655"/>
    <lineage>
        <taxon>Bacteria</taxon>
        <taxon>Pseudomonadati</taxon>
        <taxon>Pseudomonadota</taxon>
        <taxon>Gammaproteobacteria</taxon>
        <taxon>Alteromonadales</taxon>
        <taxon>Pseudoalteromonadaceae</taxon>
        <taxon>Pseudoalteromonas</taxon>
    </lineage>
</organism>
<dbReference type="NCBIfam" id="TIGR02380">
    <property type="entry name" value="ECA_wecA"/>
    <property type="match status" value="1"/>
</dbReference>
<dbReference type="Pfam" id="PF00953">
    <property type="entry name" value="Glycos_transf_4"/>
    <property type="match status" value="1"/>
</dbReference>
<dbReference type="InterPro" id="IPR012750">
    <property type="entry name" value="ECA_WecA-rel"/>
</dbReference>
<evidence type="ECO:0000256" key="12">
    <source>
        <dbReference type="HAMAP-Rule" id="MF_02030"/>
    </source>
</evidence>
<name>A0AAD4AMI7_9GAMM</name>
<keyword evidence="5 12" id="KW-0808">Transferase</keyword>
<keyword evidence="8 12" id="KW-0448">Lipopolysaccharide biosynthesis</keyword>
<feature type="binding site" evidence="13">
    <location>
        <position position="152"/>
    </location>
    <ligand>
        <name>Mg(2+)</name>
        <dbReference type="ChEBI" id="CHEBI:18420"/>
    </ligand>
</feature>
<feature type="transmembrane region" description="Helical" evidence="12">
    <location>
        <begin position="184"/>
        <end position="201"/>
    </location>
</feature>
<feature type="transmembrane region" description="Helical" evidence="12">
    <location>
        <begin position="294"/>
        <end position="311"/>
    </location>
</feature>
<evidence type="ECO:0000313" key="14">
    <source>
        <dbReference type="EMBL" id="KAF7775475.1"/>
    </source>
</evidence>
<feature type="transmembrane region" description="Helical" evidence="12">
    <location>
        <begin position="213"/>
        <end position="232"/>
    </location>
</feature>
<dbReference type="GO" id="GO:0044038">
    <property type="term" value="P:cell wall macromolecule biosynthetic process"/>
    <property type="evidence" value="ECO:0007669"/>
    <property type="project" value="TreeGrafter"/>
</dbReference>
<evidence type="ECO:0000256" key="3">
    <source>
        <dbReference type="ARBA" id="ARBA00022519"/>
    </source>
</evidence>
<feature type="transmembrane region" description="Helical" evidence="12">
    <location>
        <begin position="6"/>
        <end position="23"/>
    </location>
</feature>
<proteinExistence type="inferred from homology"/>
<feature type="transmembrane region" description="Helical" evidence="12">
    <location>
        <begin position="160"/>
        <end position="178"/>
    </location>
</feature>
<feature type="transmembrane region" description="Helical" evidence="12">
    <location>
        <begin position="100"/>
        <end position="118"/>
    </location>
</feature>
<dbReference type="PANTHER" id="PTHR22926:SF3">
    <property type="entry name" value="UNDECAPRENYL-PHOSPHATE ALPHA-N-ACETYLGLUCOSAMINYL 1-PHOSPHATE TRANSFERASE"/>
    <property type="match status" value="1"/>
</dbReference>
<evidence type="ECO:0000313" key="15">
    <source>
        <dbReference type="Proteomes" id="UP000016487"/>
    </source>
</evidence>
<comment type="function">
    <text evidence="12">Catalyzes the transfer of the GlcNAc-1-phosphate moiety from UDP-GlcNAc onto the carrier lipid undecaprenyl phosphate (C55-P), yielding GlcNAc-pyrophosphoryl-undecaprenyl (GlcNAc-PP-C55).</text>
</comment>
<comment type="cofactor">
    <cofactor evidence="12">
        <name>Mn(2+)</name>
        <dbReference type="ChEBI" id="CHEBI:29035"/>
    </cofactor>
</comment>
<keyword evidence="7 12" id="KW-0460">Magnesium</keyword>
<evidence type="ECO:0000256" key="6">
    <source>
        <dbReference type="ARBA" id="ARBA00022692"/>
    </source>
</evidence>
<evidence type="ECO:0000256" key="8">
    <source>
        <dbReference type="ARBA" id="ARBA00022985"/>
    </source>
</evidence>
<comment type="catalytic activity">
    <reaction evidence="12">
        <text>di-trans,octa-cis-undecaprenyl phosphate + UDP-N-acetyl-alpha-D-glucosamine = N-acetyl-alpha-D-glucosaminyl-di-trans,octa-cis-undecaprenyl diphosphate + UMP</text>
        <dbReference type="Rhea" id="RHEA:28090"/>
        <dbReference type="ChEBI" id="CHEBI:57705"/>
        <dbReference type="ChEBI" id="CHEBI:57865"/>
        <dbReference type="ChEBI" id="CHEBI:60392"/>
        <dbReference type="ChEBI" id="CHEBI:62959"/>
        <dbReference type="EC" id="2.7.8.33"/>
    </reaction>
</comment>
<protein>
    <recommendedName>
        <fullName evidence="12">Undecaprenyl-phosphate alpha-N-acetylglucosaminyl 1-phosphate transferase</fullName>
        <ecNumber evidence="12">2.7.8.33</ecNumber>
    </recommendedName>
    <alternativeName>
        <fullName evidence="12">UDP-GlcNAc:undecaprenyl-phosphate GlcNAc-1-phosphate transferase</fullName>
    </alternativeName>
    <alternativeName>
        <fullName evidence="12">Undecaprenyl-phosphate GlcNAc-1-phosphate transferase</fullName>
    </alternativeName>
</protein>
<dbReference type="EMBL" id="AHBZ03000012">
    <property type="protein sequence ID" value="KAF7775475.1"/>
    <property type="molecule type" value="Genomic_DNA"/>
</dbReference>
<dbReference type="GO" id="GO:0005886">
    <property type="term" value="C:plasma membrane"/>
    <property type="evidence" value="ECO:0007669"/>
    <property type="project" value="UniProtKB-SubCell"/>
</dbReference>
<dbReference type="Proteomes" id="UP000016487">
    <property type="component" value="Unassembled WGS sequence"/>
</dbReference>
<comment type="pathway">
    <text evidence="12">Bacterial outer membrane biogenesis; LPS O-antigen biosynthesis.</text>
</comment>
<dbReference type="GO" id="GO:0009243">
    <property type="term" value="P:O antigen biosynthetic process"/>
    <property type="evidence" value="ECO:0007669"/>
    <property type="project" value="UniProtKB-UniRule"/>
</dbReference>
<feature type="binding site" evidence="13">
    <location>
        <position position="217"/>
    </location>
    <ligand>
        <name>Mg(2+)</name>
        <dbReference type="ChEBI" id="CHEBI:18420"/>
    </ligand>
</feature>
<sequence>MNDILLITTIAIFLSSFVSLFVFRKVAKIINLVDVPTNRKAHQGEIPLVGGLAIFIVVLSFVAISPSALTSSSVYVFCALALLALGVLDDYFDVSFKLRLIVQLLMTFAMMYLADLQLTALPNVFGPFDIQLGLFGAILTVIAVIGAVNCFNMIDGIDGLLGGIATVTFGSMCLLFYIAGDVDSGLLCLVIVAATIPYILMNLGVPLGQRFKVFMGDAGSTVIGFTVVWMLIEGSQGNDIAFSPVTGLWVAAVPIMDAISTICRRIKKGQSPFKPDREHLHHILMRLGLSPKHALIAICLFALLLASFGISAEVLEIPHYVMFWLFVVATCTYYYFMSHIWRITVRIRKYFNITTKYR</sequence>
<dbReference type="PANTHER" id="PTHR22926">
    <property type="entry name" value="PHOSPHO-N-ACETYLMURAMOYL-PENTAPEPTIDE-TRANSFERASE"/>
    <property type="match status" value="1"/>
</dbReference>
<dbReference type="AlphaFoldDB" id="A0AAD4AMI7"/>
<dbReference type="CDD" id="cd06853">
    <property type="entry name" value="GT_WecA_like"/>
    <property type="match status" value="1"/>
</dbReference>
<dbReference type="PROSITE" id="PS01348">
    <property type="entry name" value="MRAY_2"/>
    <property type="match status" value="1"/>
</dbReference>
<keyword evidence="4 12" id="KW-0328">Glycosyltransferase</keyword>
<keyword evidence="3 12" id="KW-0997">Cell inner membrane</keyword>
<dbReference type="GO" id="GO:0036380">
    <property type="term" value="F:UDP-N-acetylglucosamine-undecaprenyl-phosphate N-acetylglucosaminephosphotransferase activity"/>
    <property type="evidence" value="ECO:0007669"/>
    <property type="project" value="UniProtKB-UniRule"/>
</dbReference>
<evidence type="ECO:0000256" key="2">
    <source>
        <dbReference type="ARBA" id="ARBA00022475"/>
    </source>
</evidence>
<comment type="cofactor">
    <cofactor evidence="12 13">
        <name>Mg(2+)</name>
        <dbReference type="ChEBI" id="CHEBI:18420"/>
    </cofactor>
</comment>
<evidence type="ECO:0000256" key="5">
    <source>
        <dbReference type="ARBA" id="ARBA00022679"/>
    </source>
</evidence>
<reference evidence="14" key="1">
    <citation type="journal article" date="2012" name="J. Bacteriol.">
        <title>Genome sequences of type strains of seven species of the marine bacterium Pseudoalteromonas.</title>
        <authorList>
            <person name="Xie B.B."/>
            <person name="Shu Y.L."/>
            <person name="Qin Q.L."/>
            <person name="Rong J.C."/>
            <person name="Zhang X.Y."/>
            <person name="Chen X.L."/>
            <person name="Shi M."/>
            <person name="He H.L."/>
            <person name="Zhou B.C."/>
            <person name="Zhang Y.Z."/>
        </authorList>
    </citation>
    <scope>NUCLEOTIDE SEQUENCE</scope>
    <source>
        <strain evidence="14">DSM 8771</strain>
    </source>
</reference>
<comment type="subcellular location">
    <subcellularLocation>
        <location evidence="12">Cell inner membrane</location>
        <topology evidence="12">Multi-pass membrane protein</topology>
    </subcellularLocation>
    <subcellularLocation>
        <location evidence="1">Cell membrane</location>
        <topology evidence="1">Multi-pass membrane protein</topology>
    </subcellularLocation>
</comment>
<dbReference type="InterPro" id="IPR018480">
    <property type="entry name" value="PNAcMuramoyl-5peptid_Trfase_CS"/>
</dbReference>
<evidence type="ECO:0000256" key="11">
    <source>
        <dbReference type="ARBA" id="ARBA00023211"/>
    </source>
</evidence>
<feature type="transmembrane region" description="Helical" evidence="12">
    <location>
        <begin position="130"/>
        <end position="148"/>
    </location>
</feature>
<feature type="transmembrane region" description="Helical" evidence="12">
    <location>
        <begin position="70"/>
        <end position="88"/>
    </location>
</feature>
<comment type="caution">
    <text evidence="14">The sequence shown here is derived from an EMBL/GenBank/DDBJ whole genome shotgun (WGS) entry which is preliminary data.</text>
</comment>
<evidence type="ECO:0000256" key="9">
    <source>
        <dbReference type="ARBA" id="ARBA00022989"/>
    </source>
</evidence>
<accession>A0AAD4AMI7</accession>
<comment type="similarity">
    <text evidence="12">Belongs to the glycosyltransferase 4 family. WecA subfamily.</text>
</comment>
<evidence type="ECO:0000256" key="4">
    <source>
        <dbReference type="ARBA" id="ARBA00022676"/>
    </source>
</evidence>
<gene>
    <name evidence="12 14" type="primary">wecA</name>
    <name evidence="14" type="ORF">PCIT_a1674</name>
</gene>
<dbReference type="GO" id="GO:0071555">
    <property type="term" value="P:cell wall organization"/>
    <property type="evidence" value="ECO:0007669"/>
    <property type="project" value="TreeGrafter"/>
</dbReference>
<dbReference type="InterPro" id="IPR000715">
    <property type="entry name" value="Glycosyl_transferase_4"/>
</dbReference>
<keyword evidence="10 12" id="KW-0472">Membrane</keyword>
<evidence type="ECO:0000256" key="7">
    <source>
        <dbReference type="ARBA" id="ARBA00022842"/>
    </source>
</evidence>
<dbReference type="EC" id="2.7.8.33" evidence="12"/>
<evidence type="ECO:0000256" key="1">
    <source>
        <dbReference type="ARBA" id="ARBA00004651"/>
    </source>
</evidence>
<dbReference type="GO" id="GO:0000287">
    <property type="term" value="F:magnesium ion binding"/>
    <property type="evidence" value="ECO:0007669"/>
    <property type="project" value="InterPro"/>
</dbReference>